<dbReference type="RefSeq" id="WP_367877881.1">
    <property type="nucleotide sequence ID" value="NZ_JBFNXX010000007.1"/>
</dbReference>
<dbReference type="SUPFAM" id="SSF53187">
    <property type="entry name" value="Zn-dependent exopeptidases"/>
    <property type="match status" value="1"/>
</dbReference>
<accession>A0ABV3RNL6</accession>
<organism evidence="1 2">
    <name type="scientific">Sulfitobacter sediminis</name>
    <dbReference type="NCBI Taxonomy" id="3234186"/>
    <lineage>
        <taxon>Bacteria</taxon>
        <taxon>Pseudomonadati</taxon>
        <taxon>Pseudomonadota</taxon>
        <taxon>Alphaproteobacteria</taxon>
        <taxon>Rhodobacterales</taxon>
        <taxon>Roseobacteraceae</taxon>
        <taxon>Sulfitobacter</taxon>
    </lineage>
</organism>
<dbReference type="InterPro" id="IPR011227">
    <property type="entry name" value="UCP029730"/>
</dbReference>
<evidence type="ECO:0000313" key="2">
    <source>
        <dbReference type="Proteomes" id="UP001556098"/>
    </source>
</evidence>
<dbReference type="Gene3D" id="3.40.630.40">
    <property type="entry name" value="Zn-dependent exopeptidases"/>
    <property type="match status" value="1"/>
</dbReference>
<dbReference type="EMBL" id="JBFNXX010000007">
    <property type="protein sequence ID" value="MEW9920178.1"/>
    <property type="molecule type" value="Genomic_DNA"/>
</dbReference>
<name>A0ABV3RNL6_9RHOB</name>
<keyword evidence="2" id="KW-1185">Reference proteome</keyword>
<protein>
    <submittedName>
        <fullName evidence="1">N-formylglutamate amidohydrolase</fullName>
    </submittedName>
</protein>
<evidence type="ECO:0000313" key="1">
    <source>
        <dbReference type="EMBL" id="MEW9920178.1"/>
    </source>
</evidence>
<dbReference type="InterPro" id="IPR007709">
    <property type="entry name" value="N-FG_amidohydro"/>
</dbReference>
<sequence length="257" mass="28188">MHADHNNMDPEPFEVFNAQATSPVLLICEHASCHMPAEYDHLGLPVEHRESHIAWDPGALGAARQMAEDMGAVLIAGTLSRLLYDLNRPPTAAGAMPARSEVIDVPGNVDLPERERKRRIAHIYKPFHGRVAEALARRVAPVIVTVHSFTPVYLGKTREVEIGLLHDADSRLTDAMLEIAKDHSTHRVERNAPYGPQDGVMHTLNIHGDANGHPGVMIEVRNDLIKTGEQQAEIGRMLAGWVGDALAWMDANMAGVL</sequence>
<gene>
    <name evidence="1" type="ORF">AB2B41_11215</name>
</gene>
<dbReference type="Pfam" id="PF05013">
    <property type="entry name" value="FGase"/>
    <property type="match status" value="1"/>
</dbReference>
<dbReference type="Proteomes" id="UP001556098">
    <property type="component" value="Unassembled WGS sequence"/>
</dbReference>
<proteinExistence type="predicted"/>
<dbReference type="PIRSF" id="PIRSF029730">
    <property type="entry name" value="UCP029730"/>
    <property type="match status" value="1"/>
</dbReference>
<reference evidence="1 2" key="1">
    <citation type="submission" date="2024-07" db="EMBL/GenBank/DDBJ databases">
        <title>Marimonas sp.nov., isolated from tidal-flat sediment.</title>
        <authorList>
            <person name="Jayan J.N."/>
            <person name="Lee S.S."/>
        </authorList>
    </citation>
    <scope>NUCLEOTIDE SEQUENCE [LARGE SCALE GENOMIC DNA]</scope>
    <source>
        <strain evidence="1 2">MJW-29</strain>
    </source>
</reference>
<comment type="caution">
    <text evidence="1">The sequence shown here is derived from an EMBL/GenBank/DDBJ whole genome shotgun (WGS) entry which is preliminary data.</text>
</comment>